<dbReference type="OrthoDB" id="6015908at2759"/>
<accession>A0A7D9DJL0</accession>
<name>A0A7D9DJL0_PARCT</name>
<dbReference type="EMBL" id="CACRXK020001001">
    <property type="protein sequence ID" value="CAB3986330.1"/>
    <property type="molecule type" value="Genomic_DNA"/>
</dbReference>
<protein>
    <submittedName>
        <fullName evidence="1">Uncharacterized protein</fullName>
    </submittedName>
</protein>
<dbReference type="Proteomes" id="UP001152795">
    <property type="component" value="Unassembled WGS sequence"/>
</dbReference>
<sequence>MAELRRDFESAREFHTQLYDFADESQLPTMDKWENDLTNDVYSIEEETELYLSTISLPEASQTSQIQSTSQNMQSMQTLTEPEIEPETIPVSSIENNPANEITEAPQVSPISVESGQNTINTNLSSPTTPRPFDAWIDDLHENLGKKRHATTARRYLINQTATVRWNYLNHCAGDLGKKLLLVKSLLSTYRYFFKRFLASLCEGNSKDCKFCFLVSVR</sequence>
<dbReference type="AlphaFoldDB" id="A0A7D9DJL0"/>
<gene>
    <name evidence="1" type="ORF">PACLA_8A078041</name>
</gene>
<proteinExistence type="predicted"/>
<evidence type="ECO:0000313" key="2">
    <source>
        <dbReference type="Proteomes" id="UP001152795"/>
    </source>
</evidence>
<reference evidence="1" key="1">
    <citation type="submission" date="2020-04" db="EMBL/GenBank/DDBJ databases">
        <authorList>
            <person name="Alioto T."/>
            <person name="Alioto T."/>
            <person name="Gomez Garrido J."/>
        </authorList>
    </citation>
    <scope>NUCLEOTIDE SEQUENCE</scope>
    <source>
        <strain evidence="1">A484AB</strain>
    </source>
</reference>
<comment type="caution">
    <text evidence="1">The sequence shown here is derived from an EMBL/GenBank/DDBJ whole genome shotgun (WGS) entry which is preliminary data.</text>
</comment>
<keyword evidence="2" id="KW-1185">Reference proteome</keyword>
<organism evidence="1 2">
    <name type="scientific">Paramuricea clavata</name>
    <name type="common">Red gorgonian</name>
    <name type="synonym">Violescent sea-whip</name>
    <dbReference type="NCBI Taxonomy" id="317549"/>
    <lineage>
        <taxon>Eukaryota</taxon>
        <taxon>Metazoa</taxon>
        <taxon>Cnidaria</taxon>
        <taxon>Anthozoa</taxon>
        <taxon>Octocorallia</taxon>
        <taxon>Malacalcyonacea</taxon>
        <taxon>Plexauridae</taxon>
        <taxon>Paramuricea</taxon>
    </lineage>
</organism>
<evidence type="ECO:0000313" key="1">
    <source>
        <dbReference type="EMBL" id="CAB3986330.1"/>
    </source>
</evidence>